<keyword evidence="6 9" id="KW-0862">Zinc</keyword>
<dbReference type="GO" id="GO:0006260">
    <property type="term" value="P:DNA replication"/>
    <property type="evidence" value="ECO:0007669"/>
    <property type="project" value="UniProtKB-KW"/>
</dbReference>
<evidence type="ECO:0000256" key="6">
    <source>
        <dbReference type="ARBA" id="ARBA00022833"/>
    </source>
</evidence>
<dbReference type="Pfam" id="PF01556">
    <property type="entry name" value="DnaJ_C"/>
    <property type="match status" value="1"/>
</dbReference>
<feature type="domain" description="CR-type" evidence="12">
    <location>
        <begin position="129"/>
        <end position="211"/>
    </location>
</feature>
<keyword evidence="1 9" id="KW-0963">Cytoplasm</keyword>
<gene>
    <name evidence="9" type="primary">dnaJ</name>
    <name evidence="13" type="ORF">D2E26_0622</name>
</gene>
<dbReference type="CDD" id="cd10719">
    <property type="entry name" value="DnaJ_zf"/>
    <property type="match status" value="1"/>
</dbReference>
<feature type="repeat" description="CXXCXGXG motif" evidence="9">
    <location>
        <begin position="159"/>
        <end position="166"/>
    </location>
</feature>
<dbReference type="InterPro" id="IPR001305">
    <property type="entry name" value="HSP_DnaJ_Cys-rich_dom"/>
</dbReference>
<dbReference type="NCBIfam" id="NF008035">
    <property type="entry name" value="PRK10767.1"/>
    <property type="match status" value="1"/>
</dbReference>
<feature type="binding site" evidence="9">
    <location>
        <position position="188"/>
    </location>
    <ligand>
        <name>Zn(2+)</name>
        <dbReference type="ChEBI" id="CHEBI:29105"/>
        <label>2</label>
    </ligand>
</feature>
<dbReference type="PANTHER" id="PTHR43096:SF48">
    <property type="entry name" value="CHAPERONE PROTEIN DNAJ"/>
    <property type="match status" value="1"/>
</dbReference>
<feature type="binding site" evidence="9">
    <location>
        <position position="202"/>
    </location>
    <ligand>
        <name>Zn(2+)</name>
        <dbReference type="ChEBI" id="CHEBI:29105"/>
        <label>1</label>
    </ligand>
</feature>
<dbReference type="InterPro" id="IPR036869">
    <property type="entry name" value="J_dom_sf"/>
</dbReference>
<dbReference type="CDD" id="cd06257">
    <property type="entry name" value="DnaJ"/>
    <property type="match status" value="1"/>
</dbReference>
<evidence type="ECO:0000313" key="14">
    <source>
        <dbReference type="Proteomes" id="UP000287609"/>
    </source>
</evidence>
<dbReference type="InterPro" id="IPR018253">
    <property type="entry name" value="DnaJ_domain_CS"/>
</dbReference>
<name>A0A430FT67_9BIFI</name>
<proteinExistence type="inferred from homology"/>
<dbReference type="OrthoDB" id="9779889at2"/>
<dbReference type="Proteomes" id="UP000287609">
    <property type="component" value="Unassembled WGS sequence"/>
</dbReference>
<dbReference type="PROSITE" id="PS50076">
    <property type="entry name" value="DNAJ_2"/>
    <property type="match status" value="1"/>
</dbReference>
<dbReference type="InterPro" id="IPR008971">
    <property type="entry name" value="HSP40/DnaJ_pept-bd"/>
</dbReference>
<dbReference type="SUPFAM" id="SSF49493">
    <property type="entry name" value="HSP40/DnaJ peptide-binding domain"/>
    <property type="match status" value="2"/>
</dbReference>
<evidence type="ECO:0000259" key="11">
    <source>
        <dbReference type="PROSITE" id="PS50076"/>
    </source>
</evidence>
<feature type="repeat" description="CXXCXGXG motif" evidence="9">
    <location>
        <begin position="199"/>
        <end position="206"/>
    </location>
</feature>
<evidence type="ECO:0000256" key="10">
    <source>
        <dbReference type="PROSITE-ProRule" id="PRU00546"/>
    </source>
</evidence>
<dbReference type="SUPFAM" id="SSF57938">
    <property type="entry name" value="DnaJ/Hsp40 cysteine-rich domain"/>
    <property type="match status" value="1"/>
</dbReference>
<dbReference type="RefSeq" id="WP_125963210.1">
    <property type="nucleotide sequence ID" value="NZ_QXGM01000001.1"/>
</dbReference>
<comment type="similarity">
    <text evidence="9">Belongs to the DnaJ family.</text>
</comment>
<evidence type="ECO:0000256" key="1">
    <source>
        <dbReference type="ARBA" id="ARBA00022490"/>
    </source>
</evidence>
<accession>A0A430FT67</accession>
<sequence length="381" mass="41772">MTDYYEILGVSRTATEDEIKKAYRHKSRQYHPDIAGPEFEEKFKEVNSAYEVLSDPEKRRMYDAGVDPNNPQASYSQGFSGMGDMGDIFSQFFGGAFGGGAGASPEPRTQPGRDTLDSVTIDLKTAVFGGNEHFTIDTLGVCQHCGGTGSEDKSQPVTCPDCNGQGYVQKVVRTMLGQMMTSAPCPTCEGHGTIIKNPCTVCHGHGRVRTKRDITVTIPAGITDNARLRLAHQGEVGECGGPAGDLYLDIRVRPDKQFTREGDNLHCWIRVPMGWAVLGHSIDIETFDGKETVEVPAGCQPEQTVTLKDLGVTKLNEKGERGDLIVHINVEIPTKLNDKERDLMEQFSSMHDSDDQKVDCNSKPVTSAKKGFFSKLKEAFN</sequence>
<dbReference type="GO" id="GO:0005524">
    <property type="term" value="F:ATP binding"/>
    <property type="evidence" value="ECO:0007669"/>
    <property type="project" value="InterPro"/>
</dbReference>
<feature type="binding site" evidence="9">
    <location>
        <position position="162"/>
    </location>
    <ligand>
        <name>Zn(2+)</name>
        <dbReference type="ChEBI" id="CHEBI:29105"/>
        <label>2</label>
    </ligand>
</feature>
<dbReference type="Gene3D" id="6.20.20.10">
    <property type="match status" value="2"/>
</dbReference>
<evidence type="ECO:0000256" key="2">
    <source>
        <dbReference type="ARBA" id="ARBA00022705"/>
    </source>
</evidence>
<dbReference type="PRINTS" id="PR00625">
    <property type="entry name" value="JDOMAIN"/>
</dbReference>
<dbReference type="InterPro" id="IPR002939">
    <property type="entry name" value="DnaJ_C"/>
</dbReference>
<dbReference type="PROSITE" id="PS00636">
    <property type="entry name" value="DNAJ_1"/>
    <property type="match status" value="1"/>
</dbReference>
<keyword evidence="4 9" id="KW-0677">Repeat</keyword>
<evidence type="ECO:0000256" key="8">
    <source>
        <dbReference type="ARBA" id="ARBA00023186"/>
    </source>
</evidence>
<evidence type="ECO:0000256" key="5">
    <source>
        <dbReference type="ARBA" id="ARBA00022771"/>
    </source>
</evidence>
<dbReference type="EMBL" id="QXGM01000001">
    <property type="protein sequence ID" value="RSX56059.1"/>
    <property type="molecule type" value="Genomic_DNA"/>
</dbReference>
<dbReference type="InterPro" id="IPR001623">
    <property type="entry name" value="DnaJ_domain"/>
</dbReference>
<dbReference type="SUPFAM" id="SSF46565">
    <property type="entry name" value="Chaperone J-domain"/>
    <property type="match status" value="1"/>
</dbReference>
<keyword evidence="8 9" id="KW-0143">Chaperone</keyword>
<protein>
    <recommendedName>
        <fullName evidence="9">Chaperone protein DnaJ</fullName>
    </recommendedName>
</protein>
<keyword evidence="2 9" id="KW-0235">DNA replication</keyword>
<dbReference type="Gene3D" id="1.10.287.110">
    <property type="entry name" value="DnaJ domain"/>
    <property type="match status" value="1"/>
</dbReference>
<comment type="cofactor">
    <cofactor evidence="9">
        <name>Zn(2+)</name>
        <dbReference type="ChEBI" id="CHEBI:29105"/>
    </cofactor>
    <text evidence="9">Binds 2 Zn(2+) ions per monomer.</text>
</comment>
<feature type="zinc finger region" description="CR-type" evidence="10">
    <location>
        <begin position="129"/>
        <end position="211"/>
    </location>
</feature>
<dbReference type="Gene3D" id="2.60.260.20">
    <property type="entry name" value="Urease metallochaperone UreE, N-terminal domain"/>
    <property type="match status" value="2"/>
</dbReference>
<dbReference type="CDD" id="cd10747">
    <property type="entry name" value="DnaJ_C"/>
    <property type="match status" value="1"/>
</dbReference>
<keyword evidence="5 9" id="KW-0863">Zinc-finger</keyword>
<dbReference type="SMART" id="SM00271">
    <property type="entry name" value="DnaJ"/>
    <property type="match status" value="1"/>
</dbReference>
<dbReference type="FunFam" id="2.60.260.20:FF:000005">
    <property type="entry name" value="Chaperone protein dnaJ 1, mitochondrial"/>
    <property type="match status" value="1"/>
</dbReference>
<organism evidence="13 14">
    <name type="scientific">Bifidobacterium dolichotidis</name>
    <dbReference type="NCBI Taxonomy" id="2306976"/>
    <lineage>
        <taxon>Bacteria</taxon>
        <taxon>Bacillati</taxon>
        <taxon>Actinomycetota</taxon>
        <taxon>Actinomycetes</taxon>
        <taxon>Bifidobacteriales</taxon>
        <taxon>Bifidobacteriaceae</taxon>
        <taxon>Bifidobacterium</taxon>
    </lineage>
</organism>
<comment type="subcellular location">
    <subcellularLocation>
        <location evidence="9">Cytoplasm</location>
    </subcellularLocation>
</comment>
<dbReference type="Pfam" id="PF00226">
    <property type="entry name" value="DnaJ"/>
    <property type="match status" value="1"/>
</dbReference>
<dbReference type="InterPro" id="IPR036410">
    <property type="entry name" value="HSP_DnaJ_Cys-rich_dom_sf"/>
</dbReference>
<dbReference type="GO" id="GO:0008270">
    <property type="term" value="F:zinc ion binding"/>
    <property type="evidence" value="ECO:0007669"/>
    <property type="project" value="UniProtKB-UniRule"/>
</dbReference>
<reference evidence="13 14" key="1">
    <citation type="submission" date="2018-09" db="EMBL/GenBank/DDBJ databases">
        <title>Characterization of the phylogenetic diversity of five novel species belonging to the genus Bifidobacterium.</title>
        <authorList>
            <person name="Lugli G.A."/>
            <person name="Duranti S."/>
            <person name="Milani C."/>
        </authorList>
    </citation>
    <scope>NUCLEOTIDE SEQUENCE [LARGE SCALE GENOMIC DNA]</scope>
    <source>
        <strain evidence="13 14">2036B</strain>
    </source>
</reference>
<dbReference type="GO" id="GO:0009408">
    <property type="term" value="P:response to heat"/>
    <property type="evidence" value="ECO:0007669"/>
    <property type="project" value="InterPro"/>
</dbReference>
<evidence type="ECO:0000256" key="9">
    <source>
        <dbReference type="HAMAP-Rule" id="MF_01152"/>
    </source>
</evidence>
<feature type="domain" description="J" evidence="11">
    <location>
        <begin position="3"/>
        <end position="66"/>
    </location>
</feature>
<comment type="caution">
    <text evidence="13">The sequence shown here is derived from an EMBL/GenBank/DDBJ whole genome shotgun (WGS) entry which is preliminary data.</text>
</comment>
<feature type="binding site" evidence="9">
    <location>
        <position position="145"/>
    </location>
    <ligand>
        <name>Zn(2+)</name>
        <dbReference type="ChEBI" id="CHEBI:29105"/>
        <label>1</label>
    </ligand>
</feature>
<keyword evidence="14" id="KW-1185">Reference proteome</keyword>
<dbReference type="NCBIfam" id="TIGR02349">
    <property type="entry name" value="DnaJ_bact"/>
    <property type="match status" value="1"/>
</dbReference>
<dbReference type="HAMAP" id="MF_01152">
    <property type="entry name" value="DnaJ"/>
    <property type="match status" value="1"/>
</dbReference>
<dbReference type="InterPro" id="IPR012724">
    <property type="entry name" value="DnaJ"/>
</dbReference>
<dbReference type="PROSITE" id="PS51188">
    <property type="entry name" value="ZF_CR"/>
    <property type="match status" value="1"/>
</dbReference>
<comment type="subunit">
    <text evidence="9">Homodimer.</text>
</comment>
<keyword evidence="3 9" id="KW-0479">Metal-binding</keyword>
<comment type="function">
    <text evidence="9">Participates actively in the response to hyperosmotic and heat shock by preventing the aggregation of stress-denatured proteins and by disaggregating proteins, also in an autonomous, DnaK-independent fashion. Unfolded proteins bind initially to DnaJ; upon interaction with the DnaJ-bound protein, DnaK hydrolyzes its bound ATP, resulting in the formation of a stable complex. GrpE releases ADP from DnaK; ATP binding to DnaK triggers the release of the substrate protein, thus completing the reaction cycle. Several rounds of ATP-dependent interactions between DnaJ, DnaK and GrpE are required for fully efficient folding. Also involved, together with DnaK and GrpE, in the DNA replication of plasmids through activation of initiation proteins.</text>
</comment>
<feature type="binding site" evidence="9">
    <location>
        <position position="199"/>
    </location>
    <ligand>
        <name>Zn(2+)</name>
        <dbReference type="ChEBI" id="CHEBI:29105"/>
        <label>1</label>
    </ligand>
</feature>
<evidence type="ECO:0000256" key="7">
    <source>
        <dbReference type="ARBA" id="ARBA00023016"/>
    </source>
</evidence>
<dbReference type="GO" id="GO:0051082">
    <property type="term" value="F:unfolded protein binding"/>
    <property type="evidence" value="ECO:0007669"/>
    <property type="project" value="UniProtKB-UniRule"/>
</dbReference>
<dbReference type="AlphaFoldDB" id="A0A430FT67"/>
<evidence type="ECO:0000256" key="3">
    <source>
        <dbReference type="ARBA" id="ARBA00022723"/>
    </source>
</evidence>
<feature type="binding site" evidence="9">
    <location>
        <position position="142"/>
    </location>
    <ligand>
        <name>Zn(2+)</name>
        <dbReference type="ChEBI" id="CHEBI:29105"/>
        <label>1</label>
    </ligand>
</feature>
<dbReference type="GO" id="GO:0005737">
    <property type="term" value="C:cytoplasm"/>
    <property type="evidence" value="ECO:0007669"/>
    <property type="project" value="UniProtKB-SubCell"/>
</dbReference>
<feature type="repeat" description="CXXCXGXG motif" evidence="9">
    <location>
        <begin position="142"/>
        <end position="149"/>
    </location>
</feature>
<evidence type="ECO:0000313" key="13">
    <source>
        <dbReference type="EMBL" id="RSX56059.1"/>
    </source>
</evidence>
<evidence type="ECO:0000259" key="12">
    <source>
        <dbReference type="PROSITE" id="PS51188"/>
    </source>
</evidence>
<feature type="binding site" evidence="9">
    <location>
        <position position="159"/>
    </location>
    <ligand>
        <name>Zn(2+)</name>
        <dbReference type="ChEBI" id="CHEBI:29105"/>
        <label>2</label>
    </ligand>
</feature>
<feature type="repeat" description="CXXCXGXG motif" evidence="9">
    <location>
        <begin position="185"/>
        <end position="192"/>
    </location>
</feature>
<feature type="binding site" evidence="9">
    <location>
        <position position="185"/>
    </location>
    <ligand>
        <name>Zn(2+)</name>
        <dbReference type="ChEBI" id="CHEBI:29105"/>
        <label>2</label>
    </ligand>
</feature>
<dbReference type="PANTHER" id="PTHR43096">
    <property type="entry name" value="DNAJ HOMOLOG 1, MITOCHONDRIAL-RELATED"/>
    <property type="match status" value="1"/>
</dbReference>
<dbReference type="Pfam" id="PF00684">
    <property type="entry name" value="DnaJ_CXXCXGXG"/>
    <property type="match status" value="1"/>
</dbReference>
<dbReference type="GO" id="GO:0042026">
    <property type="term" value="P:protein refolding"/>
    <property type="evidence" value="ECO:0007669"/>
    <property type="project" value="TreeGrafter"/>
</dbReference>
<dbReference type="GO" id="GO:0031072">
    <property type="term" value="F:heat shock protein binding"/>
    <property type="evidence" value="ECO:0007669"/>
    <property type="project" value="InterPro"/>
</dbReference>
<evidence type="ECO:0000256" key="4">
    <source>
        <dbReference type="ARBA" id="ARBA00022737"/>
    </source>
</evidence>
<keyword evidence="7 9" id="KW-0346">Stress response</keyword>
<comment type="domain">
    <text evidence="9">The J domain is necessary and sufficient to stimulate DnaK ATPase activity. Zinc center 1 plays an important role in the autonomous, DnaK-independent chaperone activity of DnaJ. Zinc center 2 is essential for interaction with DnaK and for DnaJ activity.</text>
</comment>